<evidence type="ECO:0000313" key="1">
    <source>
        <dbReference type="EMBL" id="KAJ9097530.1"/>
    </source>
</evidence>
<comment type="caution">
    <text evidence="1">The sequence shown here is derived from an EMBL/GenBank/DDBJ whole genome shotgun (WGS) entry which is preliminary data.</text>
</comment>
<accession>A0ACC2VF30</accession>
<gene>
    <name evidence="1" type="ORF">QFC19_006704</name>
</gene>
<name>A0ACC2VF30_9TREE</name>
<protein>
    <submittedName>
        <fullName evidence="1">Uncharacterized protein</fullName>
    </submittedName>
</protein>
<dbReference type="Proteomes" id="UP001241377">
    <property type="component" value="Unassembled WGS sequence"/>
</dbReference>
<keyword evidence="2" id="KW-1185">Reference proteome</keyword>
<sequence>MLSKQRWLLPFNTMALFARRSVAAPVRSFSTSQVARKDLIQDLYLNQLRSYKPAAKAADAHLSSVKSYAAPAAPQAPTLPSDLTAELSKFDATEPVLASSTSSTTAAAATSEDEGVAGGAKEFLEFLEKDTPKADAHH</sequence>
<organism evidence="1 2">
    <name type="scientific">Naganishia cerealis</name>
    <dbReference type="NCBI Taxonomy" id="610337"/>
    <lineage>
        <taxon>Eukaryota</taxon>
        <taxon>Fungi</taxon>
        <taxon>Dikarya</taxon>
        <taxon>Basidiomycota</taxon>
        <taxon>Agaricomycotina</taxon>
        <taxon>Tremellomycetes</taxon>
        <taxon>Filobasidiales</taxon>
        <taxon>Filobasidiaceae</taxon>
        <taxon>Naganishia</taxon>
    </lineage>
</organism>
<evidence type="ECO:0000313" key="2">
    <source>
        <dbReference type="Proteomes" id="UP001241377"/>
    </source>
</evidence>
<dbReference type="EMBL" id="JASBWR010000084">
    <property type="protein sequence ID" value="KAJ9097530.1"/>
    <property type="molecule type" value="Genomic_DNA"/>
</dbReference>
<reference evidence="1" key="1">
    <citation type="submission" date="2023-04" db="EMBL/GenBank/DDBJ databases">
        <title>Draft Genome sequencing of Naganishia species isolated from polar environments using Oxford Nanopore Technology.</title>
        <authorList>
            <person name="Leo P."/>
            <person name="Venkateswaran K."/>
        </authorList>
    </citation>
    <scope>NUCLEOTIDE SEQUENCE</scope>
    <source>
        <strain evidence="1">MNA-CCFEE 5261</strain>
    </source>
</reference>
<proteinExistence type="predicted"/>